<feature type="compositionally biased region" description="Basic residues" evidence="1">
    <location>
        <begin position="186"/>
        <end position="197"/>
    </location>
</feature>
<protein>
    <recommendedName>
        <fullName evidence="2">Myb-like DNA-binding domain-containing protein</fullName>
    </recommendedName>
</protein>
<dbReference type="GeneID" id="63843904"/>
<feature type="compositionally biased region" description="Basic and acidic residues" evidence="1">
    <location>
        <begin position="218"/>
        <end position="227"/>
    </location>
</feature>
<keyword evidence="4" id="KW-1185">Reference proteome</keyword>
<feature type="domain" description="Myb-like DNA-binding" evidence="2">
    <location>
        <begin position="5"/>
        <end position="51"/>
    </location>
</feature>
<feature type="domain" description="Myb-like DNA-binding" evidence="2">
    <location>
        <begin position="60"/>
        <end position="105"/>
    </location>
</feature>
<feature type="compositionally biased region" description="Acidic residues" evidence="1">
    <location>
        <begin position="171"/>
        <end position="180"/>
    </location>
</feature>
<dbReference type="EMBL" id="ML976616">
    <property type="protein sequence ID" value="KAF1846578.1"/>
    <property type="molecule type" value="Genomic_DNA"/>
</dbReference>
<feature type="compositionally biased region" description="Basic residues" evidence="1">
    <location>
        <begin position="149"/>
        <end position="160"/>
    </location>
</feature>
<dbReference type="Pfam" id="PF22980">
    <property type="entry name" value="Myb_DNA-bind_8"/>
    <property type="match status" value="2"/>
</dbReference>
<organism evidence="3 4">
    <name type="scientific">Cucurbitaria berberidis CBS 394.84</name>
    <dbReference type="NCBI Taxonomy" id="1168544"/>
    <lineage>
        <taxon>Eukaryota</taxon>
        <taxon>Fungi</taxon>
        <taxon>Dikarya</taxon>
        <taxon>Ascomycota</taxon>
        <taxon>Pezizomycotina</taxon>
        <taxon>Dothideomycetes</taxon>
        <taxon>Pleosporomycetidae</taxon>
        <taxon>Pleosporales</taxon>
        <taxon>Pleosporineae</taxon>
        <taxon>Cucurbitariaceae</taxon>
        <taxon>Cucurbitaria</taxon>
    </lineage>
</organism>
<dbReference type="AlphaFoldDB" id="A0A9P4L9M8"/>
<dbReference type="OrthoDB" id="3944408at2759"/>
<dbReference type="Proteomes" id="UP000800039">
    <property type="component" value="Unassembled WGS sequence"/>
</dbReference>
<gene>
    <name evidence="3" type="ORF">K460DRAFT_126464</name>
</gene>
<accession>A0A9P4L9M8</accession>
<evidence type="ECO:0000313" key="3">
    <source>
        <dbReference type="EMBL" id="KAF1846578.1"/>
    </source>
</evidence>
<proteinExistence type="predicted"/>
<name>A0A9P4L9M8_9PLEO</name>
<dbReference type="RefSeq" id="XP_040789141.1">
    <property type="nucleotide sequence ID" value="XM_040926652.1"/>
</dbReference>
<dbReference type="InterPro" id="IPR054505">
    <property type="entry name" value="Myb_DNA-bind_8"/>
</dbReference>
<sequence>MPTEAENVQYLYLVLTNDGPPTIDWDAVGNALQLNKGAVSKRWSRLKKSMENGESTSGSTYQFLWLCVKHSKDDTAKNWSDIAAKCNTTSGAASKRYSRMKQAFDQGVAPPGASPRPPIKNTPTKPKSTPKKRNATIPGDDDDVDTPTPKRKRAPPKKKAPATDEQKFQADSDDEINASEEDVKPKRAKPAKAKVTPKPKGNAKGIKEEELNEEYLDDEHRADRIQDWLHTSG</sequence>
<comment type="caution">
    <text evidence="3">The sequence shown here is derived from an EMBL/GenBank/DDBJ whole genome shotgun (WGS) entry which is preliminary data.</text>
</comment>
<evidence type="ECO:0000256" key="1">
    <source>
        <dbReference type="SAM" id="MobiDB-lite"/>
    </source>
</evidence>
<feature type="compositionally biased region" description="Basic and acidic residues" evidence="1">
    <location>
        <begin position="161"/>
        <end position="170"/>
    </location>
</feature>
<feature type="region of interest" description="Disordered" evidence="1">
    <location>
        <begin position="106"/>
        <end position="233"/>
    </location>
</feature>
<evidence type="ECO:0000313" key="4">
    <source>
        <dbReference type="Proteomes" id="UP000800039"/>
    </source>
</evidence>
<reference evidence="3" key="1">
    <citation type="submission" date="2020-01" db="EMBL/GenBank/DDBJ databases">
        <authorList>
            <consortium name="DOE Joint Genome Institute"/>
            <person name="Haridas S."/>
            <person name="Albert R."/>
            <person name="Binder M."/>
            <person name="Bloem J."/>
            <person name="Labutti K."/>
            <person name="Salamov A."/>
            <person name="Andreopoulos B."/>
            <person name="Baker S.E."/>
            <person name="Barry K."/>
            <person name="Bills G."/>
            <person name="Bluhm B.H."/>
            <person name="Cannon C."/>
            <person name="Castanera R."/>
            <person name="Culley D.E."/>
            <person name="Daum C."/>
            <person name="Ezra D."/>
            <person name="Gonzalez J.B."/>
            <person name="Henrissat B."/>
            <person name="Kuo A."/>
            <person name="Liang C."/>
            <person name="Lipzen A."/>
            <person name="Lutzoni F."/>
            <person name="Magnuson J."/>
            <person name="Mondo S."/>
            <person name="Nolan M."/>
            <person name="Ohm R."/>
            <person name="Pangilinan J."/>
            <person name="Park H.-J."/>
            <person name="Ramirez L."/>
            <person name="Alfaro M."/>
            <person name="Sun H."/>
            <person name="Tritt A."/>
            <person name="Yoshinaga Y."/>
            <person name="Zwiers L.-H."/>
            <person name="Turgeon B.G."/>
            <person name="Goodwin S.B."/>
            <person name="Spatafora J.W."/>
            <person name="Crous P.W."/>
            <person name="Grigoriev I.V."/>
        </authorList>
    </citation>
    <scope>NUCLEOTIDE SEQUENCE</scope>
    <source>
        <strain evidence="3">CBS 394.84</strain>
    </source>
</reference>
<evidence type="ECO:0000259" key="2">
    <source>
        <dbReference type="Pfam" id="PF22980"/>
    </source>
</evidence>